<dbReference type="PIRSF" id="PIRSF026649">
    <property type="entry name" value="MsbB"/>
    <property type="match status" value="1"/>
</dbReference>
<keyword evidence="7" id="KW-1133">Transmembrane helix</keyword>
<accession>A0A1M5DS51</accession>
<keyword evidence="5 7" id="KW-0472">Membrane</keyword>
<keyword evidence="7" id="KW-0812">Transmembrane</keyword>
<keyword evidence="3" id="KW-0997">Cell inner membrane</keyword>
<dbReference type="AlphaFoldDB" id="A0A1M5DS51"/>
<keyword evidence="2" id="KW-1003">Cell membrane</keyword>
<dbReference type="GO" id="GO:0005886">
    <property type="term" value="C:plasma membrane"/>
    <property type="evidence" value="ECO:0007669"/>
    <property type="project" value="UniProtKB-SubCell"/>
</dbReference>
<evidence type="ECO:0000313" key="9">
    <source>
        <dbReference type="Proteomes" id="UP000184480"/>
    </source>
</evidence>
<protein>
    <submittedName>
        <fullName evidence="8">KDO2-lipid IV(A) lauroyltransferase</fullName>
    </submittedName>
</protein>
<keyword evidence="6" id="KW-0012">Acyltransferase</keyword>
<dbReference type="EMBL" id="FQUC01000009">
    <property type="protein sequence ID" value="SHF69813.1"/>
    <property type="molecule type" value="Genomic_DNA"/>
</dbReference>
<keyword evidence="9" id="KW-1185">Reference proteome</keyword>
<evidence type="ECO:0000256" key="1">
    <source>
        <dbReference type="ARBA" id="ARBA00004533"/>
    </source>
</evidence>
<dbReference type="PANTHER" id="PTHR30606:SF10">
    <property type="entry name" value="PHOSPHATIDYLINOSITOL MANNOSIDE ACYLTRANSFERASE"/>
    <property type="match status" value="1"/>
</dbReference>
<dbReference type="OrthoDB" id="9801955at2"/>
<dbReference type="RefSeq" id="WP_062179751.1">
    <property type="nucleotide sequence ID" value="NZ_BBXL01000008.1"/>
</dbReference>
<evidence type="ECO:0000256" key="7">
    <source>
        <dbReference type="SAM" id="Phobius"/>
    </source>
</evidence>
<dbReference type="Pfam" id="PF03279">
    <property type="entry name" value="Lip_A_acyltrans"/>
    <property type="match status" value="1"/>
</dbReference>
<evidence type="ECO:0000256" key="3">
    <source>
        <dbReference type="ARBA" id="ARBA00022519"/>
    </source>
</evidence>
<reference evidence="9" key="1">
    <citation type="submission" date="2016-11" db="EMBL/GenBank/DDBJ databases">
        <authorList>
            <person name="Varghese N."/>
            <person name="Submissions S."/>
        </authorList>
    </citation>
    <scope>NUCLEOTIDE SEQUENCE [LARGE SCALE GENOMIC DNA]</scope>
    <source>
        <strain evidence="9">DSM 27370</strain>
    </source>
</reference>
<sequence>MTQVVYYIVYAILYIHALLPFRILYILSDILYVPVYYIIRYRLKVVRRNLKASFPEKNDKELKKIEQDFYHHLCDYFVETIKLLHVTNDEIQSRITFNNIDLVEKLMENGRSSIMFLGHYGNWEWVPSINLLFAEDTLLGQIYRPLKNKAFDDLFLKIRSRFGSVSIAKNNTLRAILEYKKENRKILIGFMSDQTPSYSNIHYWTEFLNQDTPVYTGVERIAKKTGFSVTYLDITKTGRGKYNCEVKLITAEPDKEPEFAITEKYIREMEKTILRQPAYWLWSHKRWKHKRDGAHHS</sequence>
<dbReference type="GO" id="GO:0016746">
    <property type="term" value="F:acyltransferase activity"/>
    <property type="evidence" value="ECO:0007669"/>
    <property type="project" value="UniProtKB-KW"/>
</dbReference>
<comment type="subcellular location">
    <subcellularLocation>
        <location evidence="1">Cell inner membrane</location>
    </subcellularLocation>
</comment>
<name>A0A1M5DS51_9BACT</name>
<evidence type="ECO:0000256" key="5">
    <source>
        <dbReference type="ARBA" id="ARBA00023136"/>
    </source>
</evidence>
<gene>
    <name evidence="8" type="ORF">SAMN05444362_10939</name>
</gene>
<evidence type="ECO:0000313" key="8">
    <source>
        <dbReference type="EMBL" id="SHF69813.1"/>
    </source>
</evidence>
<evidence type="ECO:0000256" key="6">
    <source>
        <dbReference type="ARBA" id="ARBA00023315"/>
    </source>
</evidence>
<dbReference type="Proteomes" id="UP000184480">
    <property type="component" value="Unassembled WGS sequence"/>
</dbReference>
<keyword evidence="4 8" id="KW-0808">Transferase</keyword>
<dbReference type="GO" id="GO:0009247">
    <property type="term" value="P:glycolipid biosynthetic process"/>
    <property type="evidence" value="ECO:0007669"/>
    <property type="project" value="UniProtKB-ARBA"/>
</dbReference>
<proteinExistence type="predicted"/>
<dbReference type="InterPro" id="IPR004960">
    <property type="entry name" value="LipA_acyltrans"/>
</dbReference>
<organism evidence="8 9">
    <name type="scientific">Dysgonomonas macrotermitis</name>
    <dbReference type="NCBI Taxonomy" id="1346286"/>
    <lineage>
        <taxon>Bacteria</taxon>
        <taxon>Pseudomonadati</taxon>
        <taxon>Bacteroidota</taxon>
        <taxon>Bacteroidia</taxon>
        <taxon>Bacteroidales</taxon>
        <taxon>Dysgonomonadaceae</taxon>
        <taxon>Dysgonomonas</taxon>
    </lineage>
</organism>
<feature type="transmembrane region" description="Helical" evidence="7">
    <location>
        <begin position="6"/>
        <end position="39"/>
    </location>
</feature>
<evidence type="ECO:0000256" key="4">
    <source>
        <dbReference type="ARBA" id="ARBA00022679"/>
    </source>
</evidence>
<evidence type="ECO:0000256" key="2">
    <source>
        <dbReference type="ARBA" id="ARBA00022475"/>
    </source>
</evidence>
<dbReference type="STRING" id="1346286.SAMN05444362_10939"/>
<dbReference type="PANTHER" id="PTHR30606">
    <property type="entry name" value="LIPID A BIOSYNTHESIS LAUROYL ACYLTRANSFERASE"/>
    <property type="match status" value="1"/>
</dbReference>
<dbReference type="CDD" id="cd07984">
    <property type="entry name" value="LPLAT_LABLAT-like"/>
    <property type="match status" value="1"/>
</dbReference>